<dbReference type="InterPro" id="IPR000873">
    <property type="entry name" value="AMP-dep_synth/lig_dom"/>
</dbReference>
<dbReference type="InterPro" id="IPR020845">
    <property type="entry name" value="AMP-binding_CS"/>
</dbReference>
<dbReference type="InterPro" id="IPR025110">
    <property type="entry name" value="AMP-bd_C"/>
</dbReference>
<feature type="compositionally biased region" description="Basic and acidic residues" evidence="1">
    <location>
        <begin position="487"/>
        <end position="503"/>
    </location>
</feature>
<dbReference type="InterPro" id="IPR045851">
    <property type="entry name" value="AMP-bd_C_sf"/>
</dbReference>
<protein>
    <submittedName>
        <fullName evidence="4">Uncharacterized protein</fullName>
    </submittedName>
</protein>
<dbReference type="Proteomes" id="UP001501358">
    <property type="component" value="Unassembled WGS sequence"/>
</dbReference>
<evidence type="ECO:0000313" key="4">
    <source>
        <dbReference type="EMBL" id="GAA2506588.1"/>
    </source>
</evidence>
<dbReference type="Gene3D" id="3.40.50.12780">
    <property type="entry name" value="N-terminal domain of ligase-like"/>
    <property type="match status" value="1"/>
</dbReference>
<proteinExistence type="predicted"/>
<feature type="domain" description="AMP-dependent synthetase/ligase" evidence="2">
    <location>
        <begin position="10"/>
        <end position="354"/>
    </location>
</feature>
<dbReference type="Gene3D" id="3.30.300.30">
    <property type="match status" value="1"/>
</dbReference>
<evidence type="ECO:0000313" key="5">
    <source>
        <dbReference type="Proteomes" id="UP001501358"/>
    </source>
</evidence>
<dbReference type="SUPFAM" id="SSF56801">
    <property type="entry name" value="Acetyl-CoA synthetase-like"/>
    <property type="match status" value="1"/>
</dbReference>
<evidence type="ECO:0000259" key="2">
    <source>
        <dbReference type="Pfam" id="PF00501"/>
    </source>
</evidence>
<feature type="region of interest" description="Disordered" evidence="1">
    <location>
        <begin position="479"/>
        <end position="503"/>
    </location>
</feature>
<sequence>MPSQSFLGSFAESAEEHPDRCALALDDRQVTYRELQDAASWFRTGTALPGLPAGRPVCVPALKTPETLALLLAALADRRQILLPSPELGEEVLLRLCRQASCSAVLLAGRDADGRPSLTVRAVEAVPEEAEGFRLPGPDEAQLMLTTSGSTGTPKIVPILAEAADRFMEWGAGQFGLRPGKRVLSYAPLNFDLSLLDVWAALRAGAEVVLVDQERATDAAHLAGLLERYPVHLVQAVPLFYRLLLDGGPSGARRFPDVGHVVFTGDAMPYDLLRRLPDAFPGACLHNVFGCTETNDSFRHEVDPAAVAPGEVLPVGRPLPGVEAVVTGSDGAVLEGPCTGELLVSTPFQTSGYLETRRNADVFVRLPGDASGRVYYRTGDIVTRRADGLYLLEGRSDFHVKVRGVRVNLQEIEQVLRDHPEVGDAAVVALPDEVAGVRLHALVQRLPGSGLRSLALRTHCSRHLPRPAVPASLVVADDPLPRMPTGKPDRNLIRKNRMEKEPA</sequence>
<dbReference type="EMBL" id="BAAATA010000040">
    <property type="protein sequence ID" value="GAA2506588.1"/>
    <property type="molecule type" value="Genomic_DNA"/>
</dbReference>
<dbReference type="InterPro" id="IPR042099">
    <property type="entry name" value="ANL_N_sf"/>
</dbReference>
<accession>A0ABP6A4P4</accession>
<dbReference type="PANTHER" id="PTHR45527">
    <property type="entry name" value="NONRIBOSOMAL PEPTIDE SYNTHETASE"/>
    <property type="match status" value="1"/>
</dbReference>
<comment type="caution">
    <text evidence="4">The sequence shown here is derived from an EMBL/GenBank/DDBJ whole genome shotgun (WGS) entry which is preliminary data.</text>
</comment>
<dbReference type="RefSeq" id="WP_344385489.1">
    <property type="nucleotide sequence ID" value="NZ_BAAATA010000040.1"/>
</dbReference>
<keyword evidence="5" id="KW-1185">Reference proteome</keyword>
<evidence type="ECO:0000256" key="1">
    <source>
        <dbReference type="SAM" id="MobiDB-lite"/>
    </source>
</evidence>
<dbReference type="Pfam" id="PF00501">
    <property type="entry name" value="AMP-binding"/>
    <property type="match status" value="1"/>
</dbReference>
<reference evidence="5" key="1">
    <citation type="journal article" date="2019" name="Int. J. Syst. Evol. Microbiol.">
        <title>The Global Catalogue of Microorganisms (GCM) 10K type strain sequencing project: providing services to taxonomists for standard genome sequencing and annotation.</title>
        <authorList>
            <consortium name="The Broad Institute Genomics Platform"/>
            <consortium name="The Broad Institute Genome Sequencing Center for Infectious Disease"/>
            <person name="Wu L."/>
            <person name="Ma J."/>
        </authorList>
    </citation>
    <scope>NUCLEOTIDE SEQUENCE [LARGE SCALE GENOMIC DNA]</scope>
    <source>
        <strain evidence="5">JCM 6307</strain>
    </source>
</reference>
<dbReference type="Pfam" id="PF13193">
    <property type="entry name" value="AMP-binding_C"/>
    <property type="match status" value="1"/>
</dbReference>
<dbReference type="PROSITE" id="PS00455">
    <property type="entry name" value="AMP_BINDING"/>
    <property type="match status" value="1"/>
</dbReference>
<gene>
    <name evidence="4" type="ORF">GCM10010406_49010</name>
</gene>
<dbReference type="PANTHER" id="PTHR45527:SF1">
    <property type="entry name" value="FATTY ACID SYNTHASE"/>
    <property type="match status" value="1"/>
</dbReference>
<organism evidence="4 5">
    <name type="scientific">Streptomyces thermolineatus</name>
    <dbReference type="NCBI Taxonomy" id="44033"/>
    <lineage>
        <taxon>Bacteria</taxon>
        <taxon>Bacillati</taxon>
        <taxon>Actinomycetota</taxon>
        <taxon>Actinomycetes</taxon>
        <taxon>Kitasatosporales</taxon>
        <taxon>Streptomycetaceae</taxon>
        <taxon>Streptomyces</taxon>
    </lineage>
</organism>
<feature type="domain" description="AMP-binding enzyme C-terminal" evidence="3">
    <location>
        <begin position="411"/>
        <end position="487"/>
    </location>
</feature>
<name>A0ABP6A4P4_9ACTN</name>
<evidence type="ECO:0000259" key="3">
    <source>
        <dbReference type="Pfam" id="PF13193"/>
    </source>
</evidence>